<feature type="transmembrane region" description="Helical" evidence="1">
    <location>
        <begin position="49"/>
        <end position="75"/>
    </location>
</feature>
<evidence type="ECO:0000256" key="1">
    <source>
        <dbReference type="SAM" id="Phobius"/>
    </source>
</evidence>
<keyword evidence="1" id="KW-1133">Transmembrane helix</keyword>
<name>A0A5J4VZU1_9EUKA</name>
<dbReference type="SUPFAM" id="SSF54236">
    <property type="entry name" value="Ubiquitin-like"/>
    <property type="match status" value="2"/>
</dbReference>
<sequence>MIFGFSSIFLIPTINSLIVLDQDQLNEVLTDFTETDFLELPQLLNSLTYFLKVIGSLSFVAASIAVIILVLLFLFMGKLAFIKDQSYSIIHTIVGLLLAIFLLIHNPTFFQIQGKNLYISLIVFYFIIAAFVSSKSYLLKKVDEFCMKEDFHQALLMKRHSDNEFCKEEITISNVIKILRRTEGGWIDLIICITLYYLLFLILNIIASSYILFTKDYSIQENVTLNLQCEMRPVFQIYVELPDKQTISIFGKRSEFIHIVKKLIQDDTKIPMDKQRLIFNGVELEDWKKLNDYNVDFRDTLILEIFPDEIIKVYIKIESKKIIALKVAKSDRIEILKKKIEEKEIIPVKCQNLIFAGKQLKQKQLQNYQL</sequence>
<comment type="caution">
    <text evidence="3">The sequence shown here is derived from an EMBL/GenBank/DDBJ whole genome shotgun (WGS) entry which is preliminary data.</text>
</comment>
<protein>
    <submittedName>
        <fullName evidence="3">Putative ubiquitin 2</fullName>
    </submittedName>
</protein>
<dbReference type="PROSITE" id="PS00299">
    <property type="entry name" value="UBIQUITIN_1"/>
    <property type="match status" value="1"/>
</dbReference>
<dbReference type="AlphaFoldDB" id="A0A5J4VZU1"/>
<dbReference type="InterPro" id="IPR019956">
    <property type="entry name" value="Ubiquitin_dom"/>
</dbReference>
<dbReference type="InterPro" id="IPR050158">
    <property type="entry name" value="Ubiquitin_ubiquitin-like"/>
</dbReference>
<feature type="domain" description="Ubiquitin-like" evidence="2">
    <location>
        <begin position="311"/>
        <end position="370"/>
    </location>
</feature>
<dbReference type="PROSITE" id="PS50053">
    <property type="entry name" value="UBIQUITIN_2"/>
    <property type="match status" value="2"/>
</dbReference>
<dbReference type="PANTHER" id="PTHR10666">
    <property type="entry name" value="UBIQUITIN"/>
    <property type="match status" value="1"/>
</dbReference>
<keyword evidence="1" id="KW-0472">Membrane</keyword>
<organism evidence="3 4">
    <name type="scientific">Streblomastix strix</name>
    <dbReference type="NCBI Taxonomy" id="222440"/>
    <lineage>
        <taxon>Eukaryota</taxon>
        <taxon>Metamonada</taxon>
        <taxon>Preaxostyla</taxon>
        <taxon>Oxymonadida</taxon>
        <taxon>Streblomastigidae</taxon>
        <taxon>Streblomastix</taxon>
    </lineage>
</organism>
<dbReference type="Gene3D" id="3.10.20.90">
    <property type="entry name" value="Phosphatidylinositol 3-kinase Catalytic Subunit, Chain A, domain 1"/>
    <property type="match status" value="2"/>
</dbReference>
<proteinExistence type="predicted"/>
<feature type="transmembrane region" description="Helical" evidence="1">
    <location>
        <begin position="87"/>
        <end position="105"/>
    </location>
</feature>
<dbReference type="OrthoDB" id="1885901at2759"/>
<keyword evidence="1" id="KW-0812">Transmembrane</keyword>
<accession>A0A5J4VZU1</accession>
<dbReference type="PRINTS" id="PR00348">
    <property type="entry name" value="UBIQUITIN"/>
</dbReference>
<dbReference type="EMBL" id="SNRW01004087">
    <property type="protein sequence ID" value="KAA6388177.1"/>
    <property type="molecule type" value="Genomic_DNA"/>
</dbReference>
<evidence type="ECO:0000259" key="2">
    <source>
        <dbReference type="PROSITE" id="PS50053"/>
    </source>
</evidence>
<evidence type="ECO:0000313" key="3">
    <source>
        <dbReference type="EMBL" id="KAA6388177.1"/>
    </source>
</evidence>
<reference evidence="3 4" key="1">
    <citation type="submission" date="2019-03" db="EMBL/GenBank/DDBJ databases">
        <title>Single cell metagenomics reveals metabolic interactions within the superorganism composed of flagellate Streblomastix strix and complex community of Bacteroidetes bacteria on its surface.</title>
        <authorList>
            <person name="Treitli S.C."/>
            <person name="Kolisko M."/>
            <person name="Husnik F."/>
            <person name="Keeling P."/>
            <person name="Hampl V."/>
        </authorList>
    </citation>
    <scope>NUCLEOTIDE SEQUENCE [LARGE SCALE GENOMIC DNA]</scope>
    <source>
        <strain evidence="3">ST1C</strain>
    </source>
</reference>
<feature type="transmembrane region" description="Helical" evidence="1">
    <location>
        <begin position="186"/>
        <end position="213"/>
    </location>
</feature>
<dbReference type="InterPro" id="IPR000626">
    <property type="entry name" value="Ubiquitin-like_dom"/>
</dbReference>
<feature type="domain" description="Ubiquitin-like" evidence="2">
    <location>
        <begin position="235"/>
        <end position="303"/>
    </location>
</feature>
<gene>
    <name evidence="3" type="ORF">EZS28_016297</name>
</gene>
<dbReference type="Pfam" id="PF00240">
    <property type="entry name" value="ubiquitin"/>
    <property type="match status" value="2"/>
</dbReference>
<dbReference type="Proteomes" id="UP000324800">
    <property type="component" value="Unassembled WGS sequence"/>
</dbReference>
<dbReference type="InterPro" id="IPR019954">
    <property type="entry name" value="Ubiquitin_CS"/>
</dbReference>
<dbReference type="InterPro" id="IPR029071">
    <property type="entry name" value="Ubiquitin-like_domsf"/>
</dbReference>
<evidence type="ECO:0000313" key="4">
    <source>
        <dbReference type="Proteomes" id="UP000324800"/>
    </source>
</evidence>
<feature type="transmembrane region" description="Helical" evidence="1">
    <location>
        <begin position="117"/>
        <end position="138"/>
    </location>
</feature>
<dbReference type="SMART" id="SM00213">
    <property type="entry name" value="UBQ"/>
    <property type="match status" value="2"/>
</dbReference>